<evidence type="ECO:0000256" key="3">
    <source>
        <dbReference type="ARBA" id="ARBA00022448"/>
    </source>
</evidence>
<keyword evidence="7 8" id="KW-0472">Membrane</keyword>
<dbReference type="Pfam" id="PF01032">
    <property type="entry name" value="FecCD"/>
    <property type="match status" value="1"/>
</dbReference>
<evidence type="ECO:0000256" key="8">
    <source>
        <dbReference type="SAM" id="Phobius"/>
    </source>
</evidence>
<comment type="subcellular location">
    <subcellularLocation>
        <location evidence="1">Cell membrane</location>
        <topology evidence="1">Multi-pass membrane protein</topology>
    </subcellularLocation>
</comment>
<feature type="transmembrane region" description="Helical" evidence="8">
    <location>
        <begin position="141"/>
        <end position="163"/>
    </location>
</feature>
<comment type="caution">
    <text evidence="9">The sequence shown here is derived from an EMBL/GenBank/DDBJ whole genome shotgun (WGS) entry which is preliminary data.</text>
</comment>
<evidence type="ECO:0000256" key="4">
    <source>
        <dbReference type="ARBA" id="ARBA00022475"/>
    </source>
</evidence>
<protein>
    <submittedName>
        <fullName evidence="9">ABC transporter permease</fullName>
    </submittedName>
</protein>
<evidence type="ECO:0000313" key="9">
    <source>
        <dbReference type="EMBL" id="OQS40148.1"/>
    </source>
</evidence>
<feature type="transmembrane region" description="Helical" evidence="8">
    <location>
        <begin position="114"/>
        <end position="134"/>
    </location>
</feature>
<dbReference type="GO" id="GO:0033214">
    <property type="term" value="P:siderophore-iron import into cell"/>
    <property type="evidence" value="ECO:0007669"/>
    <property type="project" value="TreeGrafter"/>
</dbReference>
<organism evidence="9 10">
    <name type="scientific">Chromobacterium haemolyticum</name>
    <dbReference type="NCBI Taxonomy" id="394935"/>
    <lineage>
        <taxon>Bacteria</taxon>
        <taxon>Pseudomonadati</taxon>
        <taxon>Pseudomonadota</taxon>
        <taxon>Betaproteobacteria</taxon>
        <taxon>Neisseriales</taxon>
        <taxon>Chromobacteriaceae</taxon>
        <taxon>Chromobacterium</taxon>
    </lineage>
</organism>
<dbReference type="PANTHER" id="PTHR30472:SF25">
    <property type="entry name" value="ABC TRANSPORTER PERMEASE PROTEIN MJ0876-RELATED"/>
    <property type="match status" value="1"/>
</dbReference>
<comment type="similarity">
    <text evidence="2">Belongs to the binding-protein-dependent transport system permease family. FecCD subfamily.</text>
</comment>
<name>A0A1W0CZP3_9NEIS</name>
<keyword evidence="6 8" id="KW-1133">Transmembrane helix</keyword>
<feature type="transmembrane region" description="Helical" evidence="8">
    <location>
        <begin position="183"/>
        <end position="204"/>
    </location>
</feature>
<feature type="transmembrane region" description="Helical" evidence="8">
    <location>
        <begin position="231"/>
        <end position="257"/>
    </location>
</feature>
<evidence type="ECO:0000256" key="2">
    <source>
        <dbReference type="ARBA" id="ARBA00007935"/>
    </source>
</evidence>
<dbReference type="EMBL" id="MUKV01000011">
    <property type="protein sequence ID" value="OQS40148.1"/>
    <property type="molecule type" value="Genomic_DNA"/>
</dbReference>
<dbReference type="Gene3D" id="1.10.3470.10">
    <property type="entry name" value="ABC transporter involved in vitamin B12 uptake, BtuC"/>
    <property type="match status" value="1"/>
</dbReference>
<feature type="transmembrane region" description="Helical" evidence="8">
    <location>
        <begin position="298"/>
        <end position="318"/>
    </location>
</feature>
<proteinExistence type="inferred from homology"/>
<dbReference type="CDD" id="cd06550">
    <property type="entry name" value="TM_ABC_iron-siderophores_like"/>
    <property type="match status" value="1"/>
</dbReference>
<accession>A0A1W0CZP3</accession>
<keyword evidence="5 8" id="KW-0812">Transmembrane</keyword>
<evidence type="ECO:0000256" key="7">
    <source>
        <dbReference type="ARBA" id="ARBA00023136"/>
    </source>
</evidence>
<dbReference type="GO" id="GO:0005886">
    <property type="term" value="C:plasma membrane"/>
    <property type="evidence" value="ECO:0007669"/>
    <property type="project" value="UniProtKB-SubCell"/>
</dbReference>
<feature type="transmembrane region" description="Helical" evidence="8">
    <location>
        <begin position="86"/>
        <end position="108"/>
    </location>
</feature>
<feature type="transmembrane region" description="Helical" evidence="8">
    <location>
        <begin position="58"/>
        <end position="79"/>
    </location>
</feature>
<sequence>MSAPTLDAVAPHRGRCLLLGLIAASLLLPLLALSSGGNGLAWPDFNDPLLTQLRLPRIAAALGVGAALAASGAALQALFRNPLADPGLIGTSSGAALAVVGMLAVGAAGLSLPLAAFGGGLLATWLILLLSRLVRGGLAGLLLMGLVVGAFCGAVTSLMIFISDDLTLRAATSWLAGNLSSASSERLLACLGVAALGLLILIAVGRDLDCLLLGEDAAQSLGIDVRRTRRLTAVGAALATGGAVALSGVIGFVGMMIPNALALLMGGCRRRLILLSAWAGALFLLAVDTLARTIAWPIDLPVGLMAAFAGPPFFVWLFRRQQRSLING</sequence>
<dbReference type="GO" id="GO:0022857">
    <property type="term" value="F:transmembrane transporter activity"/>
    <property type="evidence" value="ECO:0007669"/>
    <property type="project" value="InterPro"/>
</dbReference>
<dbReference type="RefSeq" id="WP_256870378.1">
    <property type="nucleotide sequence ID" value="NZ_MUKV01000011.1"/>
</dbReference>
<gene>
    <name evidence="9" type="ORF">B0T45_10875</name>
</gene>
<dbReference type="InterPro" id="IPR000522">
    <property type="entry name" value="ABC_transptr_permease_BtuC"/>
</dbReference>
<dbReference type="PANTHER" id="PTHR30472">
    <property type="entry name" value="FERRIC ENTEROBACTIN TRANSPORT SYSTEM PERMEASE PROTEIN"/>
    <property type="match status" value="1"/>
</dbReference>
<evidence type="ECO:0000313" key="10">
    <source>
        <dbReference type="Proteomes" id="UP000192721"/>
    </source>
</evidence>
<dbReference type="AlphaFoldDB" id="A0A1W0CZP3"/>
<reference evidence="9 10" key="1">
    <citation type="submission" date="2017-02" db="EMBL/GenBank/DDBJ databases">
        <title>Chromobacterium haemolyticum H5244.</title>
        <authorList>
            <person name="Gulvik C.A."/>
        </authorList>
    </citation>
    <scope>NUCLEOTIDE SEQUENCE [LARGE SCALE GENOMIC DNA]</scope>
    <source>
        <strain evidence="9 10">H5244</strain>
    </source>
</reference>
<evidence type="ECO:0000256" key="1">
    <source>
        <dbReference type="ARBA" id="ARBA00004651"/>
    </source>
</evidence>
<keyword evidence="4" id="KW-1003">Cell membrane</keyword>
<dbReference type="Proteomes" id="UP000192721">
    <property type="component" value="Unassembled WGS sequence"/>
</dbReference>
<evidence type="ECO:0000256" key="6">
    <source>
        <dbReference type="ARBA" id="ARBA00022989"/>
    </source>
</evidence>
<dbReference type="SUPFAM" id="SSF81345">
    <property type="entry name" value="ABC transporter involved in vitamin B12 uptake, BtuC"/>
    <property type="match status" value="1"/>
</dbReference>
<keyword evidence="3" id="KW-0813">Transport</keyword>
<dbReference type="InterPro" id="IPR037294">
    <property type="entry name" value="ABC_BtuC-like"/>
</dbReference>
<evidence type="ECO:0000256" key="5">
    <source>
        <dbReference type="ARBA" id="ARBA00022692"/>
    </source>
</evidence>